<dbReference type="GO" id="GO:0003700">
    <property type="term" value="F:DNA-binding transcription factor activity"/>
    <property type="evidence" value="ECO:0007669"/>
    <property type="project" value="InterPro"/>
</dbReference>
<keyword evidence="1" id="KW-0805">Transcription regulation</keyword>
<organism evidence="5 6">
    <name type="scientific">Hafnia alvei FB1</name>
    <dbReference type="NCBI Taxonomy" id="1453496"/>
    <lineage>
        <taxon>Bacteria</taxon>
        <taxon>Pseudomonadati</taxon>
        <taxon>Pseudomonadota</taxon>
        <taxon>Gammaproteobacteria</taxon>
        <taxon>Enterobacterales</taxon>
        <taxon>Hafniaceae</taxon>
        <taxon>Hafnia</taxon>
    </lineage>
</organism>
<feature type="domain" description="HTH araC/xylS-type" evidence="4">
    <location>
        <begin position="173"/>
        <end position="271"/>
    </location>
</feature>
<dbReference type="AlphaFoldDB" id="A0A097R3W0"/>
<dbReference type="OrthoDB" id="9776971at2"/>
<gene>
    <name evidence="5" type="ORF">AT03_14100</name>
</gene>
<dbReference type="SUPFAM" id="SSF46689">
    <property type="entry name" value="Homeodomain-like"/>
    <property type="match status" value="2"/>
</dbReference>
<keyword evidence="3" id="KW-0804">Transcription</keyword>
<dbReference type="eggNOG" id="COG3664">
    <property type="taxonomic scope" value="Bacteria"/>
</dbReference>
<keyword evidence="6" id="KW-1185">Reference proteome</keyword>
<proteinExistence type="predicted"/>
<dbReference type="HOGENOM" id="CLU_017624_1_0_6"/>
<evidence type="ECO:0000259" key="4">
    <source>
        <dbReference type="PROSITE" id="PS01124"/>
    </source>
</evidence>
<dbReference type="EMBL" id="CP009706">
    <property type="protein sequence ID" value="AIU73409.1"/>
    <property type="molecule type" value="Genomic_DNA"/>
</dbReference>
<dbReference type="SMART" id="SM00342">
    <property type="entry name" value="HTH_ARAC"/>
    <property type="match status" value="1"/>
</dbReference>
<evidence type="ECO:0000313" key="6">
    <source>
        <dbReference type="Proteomes" id="UP000029986"/>
    </source>
</evidence>
<keyword evidence="2" id="KW-0238">DNA-binding</keyword>
<dbReference type="InterPro" id="IPR018060">
    <property type="entry name" value="HTH_AraC"/>
</dbReference>
<dbReference type="PANTHER" id="PTHR43280:SF28">
    <property type="entry name" value="HTH-TYPE TRANSCRIPTIONAL ACTIVATOR RHAS"/>
    <property type="match status" value="1"/>
</dbReference>
<reference evidence="5 6" key="1">
    <citation type="journal article" date="2014" name="Gut Pathog.">
        <title>Gene clusters of Hafnia alvei strain FB1 important in survival and pathogenesis: a draft genome perspective.</title>
        <authorList>
            <person name="Tan J.Y."/>
            <person name="Yin W.F."/>
            <person name="Chan K.G."/>
        </authorList>
    </citation>
    <scope>NUCLEOTIDE SEQUENCE [LARGE SCALE GENOMIC DNA]</scope>
    <source>
        <strain evidence="5 6">FB1</strain>
    </source>
</reference>
<dbReference type="Pfam" id="PF12833">
    <property type="entry name" value="HTH_18"/>
    <property type="match status" value="1"/>
</dbReference>
<dbReference type="Proteomes" id="UP000029986">
    <property type="component" value="Chromosome"/>
</dbReference>
<dbReference type="GO" id="GO:0043565">
    <property type="term" value="F:sequence-specific DNA binding"/>
    <property type="evidence" value="ECO:0007669"/>
    <property type="project" value="InterPro"/>
</dbReference>
<evidence type="ECO:0000313" key="5">
    <source>
        <dbReference type="EMBL" id="AIU73409.1"/>
    </source>
</evidence>
<accession>A0A097R3W0</accession>
<dbReference type="Gene3D" id="3.20.20.80">
    <property type="entry name" value="Glycosidases"/>
    <property type="match status" value="1"/>
</dbReference>
<dbReference type="Gene3D" id="1.10.10.60">
    <property type="entry name" value="Homeodomain-like"/>
    <property type="match status" value="2"/>
</dbReference>
<protein>
    <recommendedName>
        <fullName evidence="4">HTH araC/xylS-type domain-containing protein</fullName>
    </recommendedName>
</protein>
<sequence length="793" mass="92849">MDGKIKSLLDDYLLEIGNVIYHPTAAISGISLLFVLQGEIDIVIDEKLQRLGANQIAIVNHNSHFSISGESDNILIKLVINSRYFLRYFPKYYQFRYLIPFQSPDYYYKYLCSLRALIAKLTITQLRGSQESSQLEANSYLSEILLLLVVYFKEKEKKNTDSLNHSPYSRRIDNIIEFISKNSHRPLSLRQIAEQEHVSFAYLSRLFKKEVSINFTEYLSQLRLKNAMHTLSTTSKPIYQIAEECGFTRTRHLSDLFHRRYGKSAHQLRQENRSSTYLDSQHTAVSACVAGSQYLERPLKHHQLLQLLTQTVNENSDRRLYHRIPIREQKLHLSGTKKTIKETPNITLMVGEISQILKYSIQQQISLTHKEIGVAYVEVYHLISGDSILPEFISDEYKPSFSPYDNTDEAIAFLHRHKIGLILRLYMHKISCEPEQYLTKLSRFIQHNINMFGMRYLQSWRFICYPTDENQRQNANISLIFQSVYEVIKKWLPKAEIGIFHSFHADKNELSNDPFFHSRMAKLVDFIGYAANPNEQINLAKLQEEIKHNHDEFIQRRTLLILAQLHRHNINASLYLASWNTLTGDTRHTNGRFFRGALLIRALLKLPPQVSTVGFWINSEIQHEALSATYIDIRSLALFYISNTRRPIYHVLRLNTRLRGNIMSQSEHYLLTQIENGYQLLLTNPVIFHPYLSMQEQIIQDLKIRLTFDFSGLKNGSYQVKKWIFDQQHGALYREFERQQTSYGRDDEIMQAIERQAMPYLCVNDIDIINSWSISDELDINAIHFYELKEILQ</sequence>
<dbReference type="eggNOG" id="COG4977">
    <property type="taxonomic scope" value="Bacteria"/>
</dbReference>
<dbReference type="SUPFAM" id="SSF51445">
    <property type="entry name" value="(Trans)glycosidases"/>
    <property type="match status" value="1"/>
</dbReference>
<evidence type="ECO:0000256" key="1">
    <source>
        <dbReference type="ARBA" id="ARBA00023015"/>
    </source>
</evidence>
<evidence type="ECO:0000256" key="3">
    <source>
        <dbReference type="ARBA" id="ARBA00023163"/>
    </source>
</evidence>
<dbReference type="PROSITE" id="PS01124">
    <property type="entry name" value="HTH_ARAC_FAMILY_2"/>
    <property type="match status" value="1"/>
</dbReference>
<dbReference type="PATRIC" id="fig|1453496.5.peg.2876"/>
<dbReference type="KEGG" id="hav:AT03_14100"/>
<dbReference type="PANTHER" id="PTHR43280">
    <property type="entry name" value="ARAC-FAMILY TRANSCRIPTIONAL REGULATOR"/>
    <property type="match status" value="1"/>
</dbReference>
<name>A0A097R3W0_HAFAL</name>
<dbReference type="Gene3D" id="2.60.40.1500">
    <property type="entry name" value="Glycosyl hydrolase domain, family 39"/>
    <property type="match status" value="1"/>
</dbReference>
<dbReference type="RefSeq" id="WP_025798122.1">
    <property type="nucleotide sequence ID" value="NZ_CP009706.1"/>
</dbReference>
<evidence type="ECO:0000256" key="2">
    <source>
        <dbReference type="ARBA" id="ARBA00023125"/>
    </source>
</evidence>
<dbReference type="InterPro" id="IPR009057">
    <property type="entry name" value="Homeodomain-like_sf"/>
</dbReference>
<dbReference type="InterPro" id="IPR017853">
    <property type="entry name" value="GH"/>
</dbReference>